<feature type="transmembrane region" description="Helical" evidence="1">
    <location>
        <begin position="129"/>
        <end position="146"/>
    </location>
</feature>
<dbReference type="RefSeq" id="WP_095608638.1">
    <property type="nucleotide sequence ID" value="NZ_LMVN01000019.1"/>
</dbReference>
<evidence type="ECO:0000313" key="3">
    <source>
        <dbReference type="EMBL" id="PWL08960.1"/>
    </source>
</evidence>
<dbReference type="OrthoDB" id="71268at2157"/>
<dbReference type="Proteomes" id="UP000246004">
    <property type="component" value="Unassembled WGS sequence"/>
</dbReference>
<dbReference type="EMBL" id="LMVN01000019">
    <property type="protein sequence ID" value="PAV07269.1"/>
    <property type="molecule type" value="Genomic_DNA"/>
</dbReference>
<keyword evidence="1" id="KW-0812">Transmembrane</keyword>
<feature type="transmembrane region" description="Helical" evidence="1">
    <location>
        <begin position="102"/>
        <end position="122"/>
    </location>
</feature>
<dbReference type="EMBL" id="LWMS01000003">
    <property type="protein sequence ID" value="PWL08960.1"/>
    <property type="molecule type" value="Genomic_DNA"/>
</dbReference>
<gene>
    <name evidence="2" type="ORF">ASJ82_00015</name>
    <name evidence="3" type="ORF">MSCUN_01020</name>
</gene>
<comment type="caution">
    <text evidence="2">The sequence shown here is derived from an EMBL/GenBank/DDBJ whole genome shotgun (WGS) entry which is preliminary data.</text>
</comment>
<feature type="transmembrane region" description="Helical" evidence="1">
    <location>
        <begin position="301"/>
        <end position="322"/>
    </location>
</feature>
<keyword evidence="1" id="KW-0472">Membrane</keyword>
<feature type="transmembrane region" description="Helical" evidence="1">
    <location>
        <begin position="251"/>
        <end position="270"/>
    </location>
</feature>
<sequence>MVFVLTLSLYVNYQWPLSWDVYIHINYALTYMNHGITTIDPLLNAPNGKAIGYVPLFHILLIIVSKITFLNLFDTAKLFQIIVPLCTTGVIMYIANKFYDELTAFMAGLLLISSFIFTRMYLPIPESVSIVLFIIGIYLFYEATLYDKESYACLTAIVSMLIIALHFSTFVYFMILITILMVVQLYLQKNLNALKSYIYMLGMLILIGVCSIFALYMISPTHTSDIISGILTIFNEPMSLFMGQKAMGLERYIKCLGIFPLIFGVIGLYYSFKYREMLFVSAWALVAFIISNLHWFGIPVYTYRMLIYVLIPAVIIGGYGISKIIQKLNTKNKVYSVILILAIIIVTCFSGISNLEDPSVTHSYSTTEVSTYQTAPPTSSEQEVIDWFKNVENKDDSILSNNMFFATIISSADEMPIHYKFNKFIANPENTSKKLIDKEKIGYVLYDKSLIMNNTTKYDDLSVVAVNGSFYPTYYFTQQINNQNFNEIQLPYSEKVFENDRFIICKIT</sequence>
<dbReference type="Proteomes" id="UP000217528">
    <property type="component" value="Unassembled WGS sequence"/>
</dbReference>
<accession>A0A2A2HCV4</accession>
<evidence type="ECO:0008006" key="6">
    <source>
        <dbReference type="Google" id="ProtNLM"/>
    </source>
</evidence>
<feature type="transmembrane region" description="Helical" evidence="1">
    <location>
        <begin position="277"/>
        <end position="295"/>
    </location>
</feature>
<organism evidence="2 4">
    <name type="scientific">Methanosphaera cuniculi</name>
    <dbReference type="NCBI Taxonomy" id="1077256"/>
    <lineage>
        <taxon>Archaea</taxon>
        <taxon>Methanobacteriati</taxon>
        <taxon>Methanobacteriota</taxon>
        <taxon>Methanomada group</taxon>
        <taxon>Methanobacteria</taxon>
        <taxon>Methanobacteriales</taxon>
        <taxon>Methanobacteriaceae</taxon>
        <taxon>Methanosphaera</taxon>
    </lineage>
</organism>
<feature type="transmembrane region" description="Helical" evidence="1">
    <location>
        <begin position="158"/>
        <end position="185"/>
    </location>
</feature>
<reference evidence="2 4" key="2">
    <citation type="journal article" date="2017" name="BMC Genomics">
        <title>Genomic analysis of methanogenic archaea reveals a shift towards energy conservation.</title>
        <authorList>
            <person name="Gilmore S.P."/>
            <person name="Henske J.K."/>
            <person name="Sexton J.A."/>
            <person name="Solomon K.V."/>
            <person name="Seppala S."/>
            <person name="Yoo J.I."/>
            <person name="Huyett L.M."/>
            <person name="Pressman A."/>
            <person name="Cogan J.Z."/>
            <person name="Kivenson V."/>
            <person name="Peng X."/>
            <person name="Tan Y."/>
            <person name="Valentine D.L."/>
            <person name="O'Malley M.A."/>
        </authorList>
    </citation>
    <scope>NUCLEOTIDE SEQUENCE [LARGE SCALE GENOMIC DNA]</scope>
    <source>
        <strain evidence="2 4">1R-7</strain>
    </source>
</reference>
<evidence type="ECO:0000313" key="2">
    <source>
        <dbReference type="EMBL" id="PAV07269.1"/>
    </source>
</evidence>
<dbReference type="AlphaFoldDB" id="A0A2A2HCV4"/>
<feature type="transmembrane region" description="Helical" evidence="1">
    <location>
        <begin position="197"/>
        <end position="218"/>
    </location>
</feature>
<keyword evidence="1" id="KW-1133">Transmembrane helix</keyword>
<evidence type="ECO:0000313" key="4">
    <source>
        <dbReference type="Proteomes" id="UP000217528"/>
    </source>
</evidence>
<evidence type="ECO:0000313" key="5">
    <source>
        <dbReference type="Proteomes" id="UP000246004"/>
    </source>
</evidence>
<protein>
    <recommendedName>
        <fullName evidence="6">Glycosyltransferase RgtA/B/C/D-like domain-containing protein</fullName>
    </recommendedName>
</protein>
<feature type="transmembrane region" description="Helical" evidence="1">
    <location>
        <begin position="78"/>
        <end position="96"/>
    </location>
</feature>
<feature type="transmembrane region" description="Helical" evidence="1">
    <location>
        <begin position="334"/>
        <end position="352"/>
    </location>
</feature>
<proteinExistence type="predicted"/>
<name>A0A2A2HCV4_9EURY</name>
<feature type="transmembrane region" description="Helical" evidence="1">
    <location>
        <begin position="50"/>
        <end position="73"/>
    </location>
</feature>
<keyword evidence="4" id="KW-1185">Reference proteome</keyword>
<reference evidence="3 5" key="1">
    <citation type="submission" date="2016-04" db="EMBL/GenBank/DDBJ databases">
        <title>Genome sequence of Methanosphaera cuniculi DSM 4103.</title>
        <authorList>
            <person name="Poehlein A."/>
            <person name="Seedorf H."/>
            <person name="Daniel R."/>
        </authorList>
    </citation>
    <scope>NUCLEOTIDE SEQUENCE [LARGE SCALE GENOMIC DNA]</scope>
    <source>
        <strain evidence="3 5">DSM 4103</strain>
    </source>
</reference>
<evidence type="ECO:0000256" key="1">
    <source>
        <dbReference type="SAM" id="Phobius"/>
    </source>
</evidence>